<evidence type="ECO:0000256" key="1">
    <source>
        <dbReference type="SAM" id="Phobius"/>
    </source>
</evidence>
<feature type="domain" description="DUF6534" evidence="2">
    <location>
        <begin position="9"/>
        <end position="95"/>
    </location>
</feature>
<gene>
    <name evidence="3" type="ORF">WOLCODRAFT_53627</name>
</gene>
<dbReference type="PANTHER" id="PTHR40465:SF1">
    <property type="entry name" value="DUF6534 DOMAIN-CONTAINING PROTEIN"/>
    <property type="match status" value="1"/>
</dbReference>
<dbReference type="InterPro" id="IPR045339">
    <property type="entry name" value="DUF6534"/>
</dbReference>
<feature type="transmembrane region" description="Helical" evidence="1">
    <location>
        <begin position="6"/>
        <end position="24"/>
    </location>
</feature>
<proteinExistence type="predicted"/>
<sequence length="100" mass="10855">LYLGLGSVAFGDCLIAVALTVLLSRRRTGFSRTDSVIRLLMLYSIETGTLTSLCAISCLVTSATMQSGLVYMSIYFVLSELFLNSLLASLNARHSLRKKG</sequence>
<feature type="transmembrane region" description="Helical" evidence="1">
    <location>
        <begin position="36"/>
        <end position="63"/>
    </location>
</feature>
<evidence type="ECO:0000313" key="4">
    <source>
        <dbReference type="Proteomes" id="UP000218811"/>
    </source>
</evidence>
<accession>A0A2H3JK28</accession>
<evidence type="ECO:0000313" key="3">
    <source>
        <dbReference type="EMBL" id="PCH42546.1"/>
    </source>
</evidence>
<protein>
    <recommendedName>
        <fullName evidence="2">DUF6534 domain-containing protein</fullName>
    </recommendedName>
</protein>
<feature type="non-terminal residue" evidence="3">
    <location>
        <position position="1"/>
    </location>
</feature>
<keyword evidence="1" id="KW-0812">Transmembrane</keyword>
<feature type="transmembrane region" description="Helical" evidence="1">
    <location>
        <begin position="69"/>
        <end position="90"/>
    </location>
</feature>
<feature type="non-terminal residue" evidence="3">
    <location>
        <position position="100"/>
    </location>
</feature>
<keyword evidence="4" id="KW-1185">Reference proteome</keyword>
<organism evidence="3 4">
    <name type="scientific">Wolfiporia cocos (strain MD-104)</name>
    <name type="common">Brown rot fungus</name>
    <dbReference type="NCBI Taxonomy" id="742152"/>
    <lineage>
        <taxon>Eukaryota</taxon>
        <taxon>Fungi</taxon>
        <taxon>Dikarya</taxon>
        <taxon>Basidiomycota</taxon>
        <taxon>Agaricomycotina</taxon>
        <taxon>Agaricomycetes</taxon>
        <taxon>Polyporales</taxon>
        <taxon>Phaeolaceae</taxon>
        <taxon>Wolfiporia</taxon>
    </lineage>
</organism>
<reference evidence="3 4" key="1">
    <citation type="journal article" date="2012" name="Science">
        <title>The Paleozoic origin of enzymatic lignin decomposition reconstructed from 31 fungal genomes.</title>
        <authorList>
            <person name="Floudas D."/>
            <person name="Binder M."/>
            <person name="Riley R."/>
            <person name="Barry K."/>
            <person name="Blanchette R.A."/>
            <person name="Henrissat B."/>
            <person name="Martinez A.T."/>
            <person name="Otillar R."/>
            <person name="Spatafora J.W."/>
            <person name="Yadav J.S."/>
            <person name="Aerts A."/>
            <person name="Benoit I."/>
            <person name="Boyd A."/>
            <person name="Carlson A."/>
            <person name="Copeland A."/>
            <person name="Coutinho P.M."/>
            <person name="de Vries R.P."/>
            <person name="Ferreira P."/>
            <person name="Findley K."/>
            <person name="Foster B."/>
            <person name="Gaskell J."/>
            <person name="Glotzer D."/>
            <person name="Gorecki P."/>
            <person name="Heitman J."/>
            <person name="Hesse C."/>
            <person name="Hori C."/>
            <person name="Igarashi K."/>
            <person name="Jurgens J.A."/>
            <person name="Kallen N."/>
            <person name="Kersten P."/>
            <person name="Kohler A."/>
            <person name="Kuees U."/>
            <person name="Kumar T.K.A."/>
            <person name="Kuo A."/>
            <person name="LaButti K."/>
            <person name="Larrondo L.F."/>
            <person name="Lindquist E."/>
            <person name="Ling A."/>
            <person name="Lombard V."/>
            <person name="Lucas S."/>
            <person name="Lundell T."/>
            <person name="Martin R."/>
            <person name="McLaughlin D.J."/>
            <person name="Morgenstern I."/>
            <person name="Morin E."/>
            <person name="Murat C."/>
            <person name="Nagy L.G."/>
            <person name="Nolan M."/>
            <person name="Ohm R.A."/>
            <person name="Patyshakuliyeva A."/>
            <person name="Rokas A."/>
            <person name="Ruiz-Duenas F.J."/>
            <person name="Sabat G."/>
            <person name="Salamov A."/>
            <person name="Samejima M."/>
            <person name="Schmutz J."/>
            <person name="Slot J.C."/>
            <person name="St John F."/>
            <person name="Stenlid J."/>
            <person name="Sun H."/>
            <person name="Sun S."/>
            <person name="Syed K."/>
            <person name="Tsang A."/>
            <person name="Wiebenga A."/>
            <person name="Young D."/>
            <person name="Pisabarro A."/>
            <person name="Eastwood D.C."/>
            <person name="Martin F."/>
            <person name="Cullen D."/>
            <person name="Grigoriev I.V."/>
            <person name="Hibbett D.S."/>
        </authorList>
    </citation>
    <scope>NUCLEOTIDE SEQUENCE [LARGE SCALE GENOMIC DNA]</scope>
    <source>
        <strain evidence="3 4">MD-104</strain>
    </source>
</reference>
<dbReference type="PANTHER" id="PTHR40465">
    <property type="entry name" value="CHROMOSOME 1, WHOLE GENOME SHOTGUN SEQUENCE"/>
    <property type="match status" value="1"/>
</dbReference>
<dbReference type="Pfam" id="PF20152">
    <property type="entry name" value="DUF6534"/>
    <property type="match status" value="1"/>
</dbReference>
<dbReference type="STRING" id="742152.A0A2H3JK28"/>
<keyword evidence="1" id="KW-1133">Transmembrane helix</keyword>
<evidence type="ECO:0000259" key="2">
    <source>
        <dbReference type="Pfam" id="PF20152"/>
    </source>
</evidence>
<dbReference type="OrthoDB" id="2802159at2759"/>
<dbReference type="Proteomes" id="UP000218811">
    <property type="component" value="Unassembled WGS sequence"/>
</dbReference>
<dbReference type="OMA" id="ETQHHEG"/>
<name>A0A2H3JK28_WOLCO</name>
<keyword evidence="1" id="KW-0472">Membrane</keyword>
<dbReference type="EMBL" id="KB468124">
    <property type="protein sequence ID" value="PCH42546.1"/>
    <property type="molecule type" value="Genomic_DNA"/>
</dbReference>
<dbReference type="AlphaFoldDB" id="A0A2H3JK28"/>